<evidence type="ECO:0000256" key="1">
    <source>
        <dbReference type="ARBA" id="ARBA00010552"/>
    </source>
</evidence>
<dbReference type="FunFam" id="3.30.1330.40:FF:000001">
    <property type="entry name" value="L-PSP family endoribonuclease"/>
    <property type="match status" value="1"/>
</dbReference>
<comment type="similarity">
    <text evidence="1">Belongs to the RutC family.</text>
</comment>
<dbReference type="RefSeq" id="WP_126796388.1">
    <property type="nucleotide sequence ID" value="NZ_CP060720.1"/>
</dbReference>
<protein>
    <submittedName>
        <fullName evidence="2">Reactive intermediate/imine deaminase</fullName>
    </submittedName>
</protein>
<name>A0A430APQ8_9ENTE</name>
<dbReference type="EMBL" id="NGKB01000020">
    <property type="protein sequence ID" value="RSU10055.1"/>
    <property type="molecule type" value="Genomic_DNA"/>
</dbReference>
<gene>
    <name evidence="2" type="ORF">CBF28_14240</name>
</gene>
<evidence type="ECO:0000313" key="2">
    <source>
        <dbReference type="EMBL" id="RSU10055.1"/>
    </source>
</evidence>
<comment type="caution">
    <text evidence="2">The sequence shown here is derived from an EMBL/GenBank/DDBJ whole genome shotgun (WGS) entry which is preliminary data.</text>
</comment>
<keyword evidence="3" id="KW-1185">Reference proteome</keyword>
<dbReference type="OrthoDB" id="9803101at2"/>
<dbReference type="GO" id="GO:0019239">
    <property type="term" value="F:deaminase activity"/>
    <property type="evidence" value="ECO:0007669"/>
    <property type="project" value="TreeGrafter"/>
</dbReference>
<dbReference type="SUPFAM" id="SSF55298">
    <property type="entry name" value="YjgF-like"/>
    <property type="match status" value="1"/>
</dbReference>
<dbReference type="GO" id="GO:0005829">
    <property type="term" value="C:cytosol"/>
    <property type="evidence" value="ECO:0007669"/>
    <property type="project" value="TreeGrafter"/>
</dbReference>
<dbReference type="PANTHER" id="PTHR11803">
    <property type="entry name" value="2-IMINOBUTANOATE/2-IMINOPROPANOATE DEAMINASE RIDA"/>
    <property type="match status" value="1"/>
</dbReference>
<dbReference type="Gene3D" id="3.30.1330.40">
    <property type="entry name" value="RutC-like"/>
    <property type="match status" value="1"/>
</dbReference>
<dbReference type="InterPro" id="IPR006056">
    <property type="entry name" value="RidA"/>
</dbReference>
<organism evidence="2 3">
    <name type="scientific">Vagococcus carniphilus</name>
    <dbReference type="NCBI Taxonomy" id="218144"/>
    <lineage>
        <taxon>Bacteria</taxon>
        <taxon>Bacillati</taxon>
        <taxon>Bacillota</taxon>
        <taxon>Bacilli</taxon>
        <taxon>Lactobacillales</taxon>
        <taxon>Enterococcaceae</taxon>
        <taxon>Vagococcus</taxon>
    </lineage>
</organism>
<dbReference type="PANTHER" id="PTHR11803:SF39">
    <property type="entry name" value="2-IMINOBUTANOATE_2-IMINOPROPANOATE DEAMINASE"/>
    <property type="match status" value="1"/>
</dbReference>
<dbReference type="NCBIfam" id="TIGR00004">
    <property type="entry name" value="Rid family detoxifying hydrolase"/>
    <property type="match status" value="1"/>
</dbReference>
<sequence length="126" mass="13997">MSRKSYTGKEVSVSGPYSHAIDAGSHLFFSGQVAKNALDYEEVTGSIEEQTKQCFINLERVMKDAGVTFDDVVKANVYLTSMKNFQGMNGVYETMFSEPYPARTCVAVYELPLGADVEIEVVVYKK</sequence>
<evidence type="ECO:0000313" key="3">
    <source>
        <dbReference type="Proteomes" id="UP000288028"/>
    </source>
</evidence>
<dbReference type="CDD" id="cd00448">
    <property type="entry name" value="YjgF_YER057c_UK114_family"/>
    <property type="match status" value="1"/>
</dbReference>
<dbReference type="AlphaFoldDB" id="A0A430APQ8"/>
<dbReference type="Proteomes" id="UP000288028">
    <property type="component" value="Unassembled WGS sequence"/>
</dbReference>
<reference evidence="2 3" key="1">
    <citation type="submission" date="2017-05" db="EMBL/GenBank/DDBJ databases">
        <title>Vagococcus spp. assemblies.</title>
        <authorList>
            <person name="Gulvik C.A."/>
        </authorList>
    </citation>
    <scope>NUCLEOTIDE SEQUENCE [LARGE SCALE GENOMIC DNA]</scope>
    <source>
        <strain evidence="2 3">SS1714</strain>
    </source>
</reference>
<dbReference type="Pfam" id="PF01042">
    <property type="entry name" value="Ribonuc_L-PSP"/>
    <property type="match status" value="1"/>
</dbReference>
<dbReference type="InterPro" id="IPR035959">
    <property type="entry name" value="RutC-like_sf"/>
</dbReference>
<dbReference type="InterPro" id="IPR006175">
    <property type="entry name" value="YjgF/YER057c/UK114"/>
</dbReference>
<dbReference type="GeneID" id="95581882"/>
<accession>A0A430APQ8</accession>
<proteinExistence type="inferred from homology"/>